<keyword evidence="2" id="KW-1185">Reference proteome</keyword>
<sequence length="51" mass="5881">QTCSNEVESRSNDLNPWAKVPGEVFGRSNDLWVRSNDYRNSSSKPYFVRTS</sequence>
<gene>
    <name evidence="1" type="ORF">GIB67_021708</name>
</gene>
<feature type="non-terminal residue" evidence="1">
    <location>
        <position position="51"/>
    </location>
</feature>
<comment type="caution">
    <text evidence="1">The sequence shown here is derived from an EMBL/GenBank/DDBJ whole genome shotgun (WGS) entry which is preliminary data.</text>
</comment>
<name>A0A7J7LMC6_9MAGN</name>
<evidence type="ECO:0000313" key="1">
    <source>
        <dbReference type="EMBL" id="KAF6143698.1"/>
    </source>
</evidence>
<dbReference type="Proteomes" id="UP000541444">
    <property type="component" value="Unassembled WGS sequence"/>
</dbReference>
<organism evidence="1 2">
    <name type="scientific">Kingdonia uniflora</name>
    <dbReference type="NCBI Taxonomy" id="39325"/>
    <lineage>
        <taxon>Eukaryota</taxon>
        <taxon>Viridiplantae</taxon>
        <taxon>Streptophyta</taxon>
        <taxon>Embryophyta</taxon>
        <taxon>Tracheophyta</taxon>
        <taxon>Spermatophyta</taxon>
        <taxon>Magnoliopsida</taxon>
        <taxon>Ranunculales</taxon>
        <taxon>Circaeasteraceae</taxon>
        <taxon>Kingdonia</taxon>
    </lineage>
</organism>
<evidence type="ECO:0000313" key="2">
    <source>
        <dbReference type="Proteomes" id="UP000541444"/>
    </source>
</evidence>
<proteinExistence type="predicted"/>
<reference evidence="1 2" key="1">
    <citation type="journal article" date="2020" name="IScience">
        <title>Genome Sequencing of the Endangered Kingdonia uniflora (Circaeasteraceae, Ranunculales) Reveals Potential Mechanisms of Evolutionary Specialization.</title>
        <authorList>
            <person name="Sun Y."/>
            <person name="Deng T."/>
            <person name="Zhang A."/>
            <person name="Moore M.J."/>
            <person name="Landis J.B."/>
            <person name="Lin N."/>
            <person name="Zhang H."/>
            <person name="Zhang X."/>
            <person name="Huang J."/>
            <person name="Zhang X."/>
            <person name="Sun H."/>
            <person name="Wang H."/>
        </authorList>
    </citation>
    <scope>NUCLEOTIDE SEQUENCE [LARGE SCALE GENOMIC DNA]</scope>
    <source>
        <strain evidence="1">TB1705</strain>
        <tissue evidence="1">Leaf</tissue>
    </source>
</reference>
<accession>A0A7J7LMC6</accession>
<dbReference type="AlphaFoldDB" id="A0A7J7LMC6"/>
<protein>
    <submittedName>
        <fullName evidence="1">Uncharacterized protein</fullName>
    </submittedName>
</protein>
<dbReference type="EMBL" id="JACGCM010002198">
    <property type="protein sequence ID" value="KAF6143698.1"/>
    <property type="molecule type" value="Genomic_DNA"/>
</dbReference>